<evidence type="ECO:0000256" key="5">
    <source>
        <dbReference type="ARBA" id="ARBA00023136"/>
    </source>
</evidence>
<organism evidence="7 8">
    <name type="scientific">Oceanobacillus jeddahense</name>
    <dbReference type="NCBI Taxonomy" id="1462527"/>
    <lineage>
        <taxon>Bacteria</taxon>
        <taxon>Bacillati</taxon>
        <taxon>Bacillota</taxon>
        <taxon>Bacilli</taxon>
        <taxon>Bacillales</taxon>
        <taxon>Bacillaceae</taxon>
        <taxon>Oceanobacillus</taxon>
    </lineage>
</organism>
<feature type="transmembrane region" description="Helical" evidence="6">
    <location>
        <begin position="126"/>
        <end position="148"/>
    </location>
</feature>
<gene>
    <name evidence="7" type="ORF">NP439_08585</name>
</gene>
<accession>A0ABY5JYM7</accession>
<sequence>MRNLRNVGKDFWGRYKEVEVFGLAAQLAYFFILSLFPFLIFLLNLIPYLPIDMDLILETIGDFAPEQVMGLITTNLESLTVQNSGLLSISIIGTLWAASNGVNAITRAFNHAYGIKTDRSFIVARLVAMVLTIGMILIIILALLLPVFGRMIGVYLFSWIGFTSSFLAVWGTLRWVASSFIFFIVLLFLYKLAPNGRPRFSQVVWGTAFATFAWQLVSWGFSFYVNNLGNFSATYGSLGTIIVLLIWFYLFGIIIITGGILNAAMLEQRKMKR</sequence>
<feature type="transmembrane region" description="Helical" evidence="6">
    <location>
        <begin position="85"/>
        <end position="105"/>
    </location>
</feature>
<protein>
    <submittedName>
        <fullName evidence="7">YihY/virulence factor BrkB family protein</fullName>
    </submittedName>
</protein>
<evidence type="ECO:0000256" key="2">
    <source>
        <dbReference type="ARBA" id="ARBA00022475"/>
    </source>
</evidence>
<reference evidence="7" key="1">
    <citation type="submission" date="2022-07" db="EMBL/GenBank/DDBJ databases">
        <title>FELIX.</title>
        <authorList>
            <person name="Wan K.H."/>
            <person name="Park S."/>
            <person name="Lawrence Q."/>
            <person name="Eichenberger J.P."/>
            <person name="Booth B.W."/>
            <person name="Piaggio A.J."/>
            <person name="Chandler J.C."/>
            <person name="Franklin A.B."/>
            <person name="Celniker S.E."/>
        </authorList>
    </citation>
    <scope>NUCLEOTIDE SEQUENCE</scope>
    <source>
        <strain evidence="7">QA-1986 374</strain>
    </source>
</reference>
<evidence type="ECO:0000256" key="1">
    <source>
        <dbReference type="ARBA" id="ARBA00004651"/>
    </source>
</evidence>
<comment type="subcellular location">
    <subcellularLocation>
        <location evidence="1">Cell membrane</location>
        <topology evidence="1">Multi-pass membrane protein</topology>
    </subcellularLocation>
</comment>
<dbReference type="PANTHER" id="PTHR30213">
    <property type="entry name" value="INNER MEMBRANE PROTEIN YHJD"/>
    <property type="match status" value="1"/>
</dbReference>
<evidence type="ECO:0000256" key="3">
    <source>
        <dbReference type="ARBA" id="ARBA00022692"/>
    </source>
</evidence>
<keyword evidence="4 6" id="KW-1133">Transmembrane helix</keyword>
<name>A0ABY5JYM7_9BACI</name>
<feature type="transmembrane region" description="Helical" evidence="6">
    <location>
        <begin position="168"/>
        <end position="190"/>
    </location>
</feature>
<feature type="transmembrane region" description="Helical" evidence="6">
    <location>
        <begin position="20"/>
        <end position="46"/>
    </location>
</feature>
<keyword evidence="3 6" id="KW-0812">Transmembrane</keyword>
<keyword evidence="8" id="KW-1185">Reference proteome</keyword>
<dbReference type="PANTHER" id="PTHR30213:SF0">
    <property type="entry name" value="UPF0761 MEMBRANE PROTEIN YIHY"/>
    <property type="match status" value="1"/>
</dbReference>
<evidence type="ECO:0000313" key="8">
    <source>
        <dbReference type="Proteomes" id="UP001059773"/>
    </source>
</evidence>
<evidence type="ECO:0000313" key="7">
    <source>
        <dbReference type="EMBL" id="UUI05522.1"/>
    </source>
</evidence>
<dbReference type="NCBIfam" id="TIGR00765">
    <property type="entry name" value="yihY_not_rbn"/>
    <property type="match status" value="1"/>
</dbReference>
<evidence type="ECO:0000256" key="4">
    <source>
        <dbReference type="ARBA" id="ARBA00022989"/>
    </source>
</evidence>
<dbReference type="RefSeq" id="WP_256710361.1">
    <property type="nucleotide sequence ID" value="NZ_CP101914.1"/>
</dbReference>
<dbReference type="Pfam" id="PF03631">
    <property type="entry name" value="Virul_fac_BrkB"/>
    <property type="match status" value="1"/>
</dbReference>
<dbReference type="Proteomes" id="UP001059773">
    <property type="component" value="Chromosome"/>
</dbReference>
<dbReference type="EMBL" id="CP101914">
    <property type="protein sequence ID" value="UUI05522.1"/>
    <property type="molecule type" value="Genomic_DNA"/>
</dbReference>
<proteinExistence type="predicted"/>
<dbReference type="PIRSF" id="PIRSF035875">
    <property type="entry name" value="RNase_BN"/>
    <property type="match status" value="1"/>
</dbReference>
<keyword evidence="5 6" id="KW-0472">Membrane</keyword>
<dbReference type="InterPro" id="IPR017039">
    <property type="entry name" value="Virul_fac_BrkB"/>
</dbReference>
<evidence type="ECO:0000256" key="6">
    <source>
        <dbReference type="SAM" id="Phobius"/>
    </source>
</evidence>
<feature type="transmembrane region" description="Helical" evidence="6">
    <location>
        <begin position="241"/>
        <end position="264"/>
    </location>
</feature>
<keyword evidence="2" id="KW-1003">Cell membrane</keyword>
<feature type="transmembrane region" description="Helical" evidence="6">
    <location>
        <begin position="202"/>
        <end position="221"/>
    </location>
</feature>